<evidence type="ECO:0008006" key="3">
    <source>
        <dbReference type="Google" id="ProtNLM"/>
    </source>
</evidence>
<evidence type="ECO:0000313" key="1">
    <source>
        <dbReference type="EMBL" id="CAD7034185.1"/>
    </source>
</evidence>
<protein>
    <recommendedName>
        <fullName evidence="3">Transposase</fullName>
    </recommendedName>
</protein>
<name>A0ABM8PK21_9HYPH</name>
<reference evidence="1 2" key="1">
    <citation type="submission" date="2020-11" db="EMBL/GenBank/DDBJ databases">
        <authorList>
            <person name="Lassalle F."/>
        </authorList>
    </citation>
    <scope>NUCLEOTIDE SEQUENCE [LARGE SCALE GENOMIC DNA]</scope>
    <source>
        <strain evidence="1 2">JC140</strain>
    </source>
</reference>
<organism evidence="1 2">
    <name type="scientific">Pseudorhizobium endolithicum</name>
    <dbReference type="NCBI Taxonomy" id="1191678"/>
    <lineage>
        <taxon>Bacteria</taxon>
        <taxon>Pseudomonadati</taxon>
        <taxon>Pseudomonadota</taxon>
        <taxon>Alphaproteobacteria</taxon>
        <taxon>Hyphomicrobiales</taxon>
        <taxon>Rhizobiaceae</taxon>
        <taxon>Rhizobium/Agrobacterium group</taxon>
        <taxon>Pseudorhizobium</taxon>
    </lineage>
</organism>
<sequence length="74" mass="8143">MPTDLTLAEALSDPLIGLMLQADGLDKASFADFLGKAARLQLEQKLTDLQERRAEAFYVRLAAHETIQGQARSL</sequence>
<accession>A0ABM8PK21</accession>
<dbReference type="EMBL" id="CABFWF030000010">
    <property type="protein sequence ID" value="CAD7034185.1"/>
    <property type="molecule type" value="Genomic_DNA"/>
</dbReference>
<gene>
    <name evidence="1" type="ORF">REJC140_03285</name>
</gene>
<evidence type="ECO:0000313" key="2">
    <source>
        <dbReference type="Proteomes" id="UP000606921"/>
    </source>
</evidence>
<dbReference type="RefSeq" id="WP_142592356.1">
    <property type="nucleotide sequence ID" value="NZ_CABFWF030000010.1"/>
</dbReference>
<dbReference type="Proteomes" id="UP000606921">
    <property type="component" value="Unassembled WGS sequence"/>
</dbReference>
<proteinExistence type="predicted"/>
<comment type="caution">
    <text evidence="1">The sequence shown here is derived from an EMBL/GenBank/DDBJ whole genome shotgun (WGS) entry which is preliminary data.</text>
</comment>
<keyword evidence="2" id="KW-1185">Reference proteome</keyword>